<dbReference type="Proteomes" id="UP001142489">
    <property type="component" value="Unassembled WGS sequence"/>
</dbReference>
<dbReference type="AlphaFoldDB" id="A0A9Q1AWP8"/>
<dbReference type="PANTHER" id="PTHR33066">
    <property type="entry name" value="INTEGRASE_SAM-LIKE_N DOMAIN-CONTAINING PROTEIN"/>
    <property type="match status" value="1"/>
</dbReference>
<proteinExistence type="predicted"/>
<reference evidence="1" key="1">
    <citation type="journal article" date="2023" name="DNA Res.">
        <title>Chromosome-level genome assembly of Phrynocephalus forsythii using third-generation DNA sequencing and Hi-C analysis.</title>
        <authorList>
            <person name="Qi Y."/>
            <person name="Zhao W."/>
            <person name="Zhao Y."/>
            <person name="Niu C."/>
            <person name="Cao S."/>
            <person name="Zhang Y."/>
        </authorList>
    </citation>
    <scope>NUCLEOTIDE SEQUENCE</scope>
    <source>
        <tissue evidence="1">Muscle</tissue>
    </source>
</reference>
<keyword evidence="2" id="KW-1185">Reference proteome</keyword>
<dbReference type="OrthoDB" id="9050082at2759"/>
<organism evidence="1 2">
    <name type="scientific">Phrynocephalus forsythii</name>
    <dbReference type="NCBI Taxonomy" id="171643"/>
    <lineage>
        <taxon>Eukaryota</taxon>
        <taxon>Metazoa</taxon>
        <taxon>Chordata</taxon>
        <taxon>Craniata</taxon>
        <taxon>Vertebrata</taxon>
        <taxon>Euteleostomi</taxon>
        <taxon>Lepidosauria</taxon>
        <taxon>Squamata</taxon>
        <taxon>Bifurcata</taxon>
        <taxon>Unidentata</taxon>
        <taxon>Episquamata</taxon>
        <taxon>Toxicofera</taxon>
        <taxon>Iguania</taxon>
        <taxon>Acrodonta</taxon>
        <taxon>Agamidae</taxon>
        <taxon>Agaminae</taxon>
        <taxon>Phrynocephalus</taxon>
    </lineage>
</organism>
<evidence type="ECO:0000313" key="2">
    <source>
        <dbReference type="Proteomes" id="UP001142489"/>
    </source>
</evidence>
<evidence type="ECO:0008006" key="3">
    <source>
        <dbReference type="Google" id="ProtNLM"/>
    </source>
</evidence>
<protein>
    <recommendedName>
        <fullName evidence="3">Reverse transcriptase RNase H-like domain-containing protein</fullName>
    </recommendedName>
</protein>
<dbReference type="PANTHER" id="PTHR33066:SF2">
    <property type="entry name" value="FILAGGRIN-2-LIKE"/>
    <property type="match status" value="1"/>
</dbReference>
<dbReference type="EMBL" id="JAPFRF010000011">
    <property type="protein sequence ID" value="KAJ7317027.1"/>
    <property type="molecule type" value="Genomic_DNA"/>
</dbReference>
<name>A0A9Q1AWP8_9SAUR</name>
<evidence type="ECO:0000313" key="1">
    <source>
        <dbReference type="EMBL" id="KAJ7317027.1"/>
    </source>
</evidence>
<gene>
    <name evidence="1" type="ORF">JRQ81_003189</name>
</gene>
<sequence length="288" mass="31963">MHGQPEYPAQSTTCGSPFSTLVGHRHQFDSGYTIPSSIAHLPSNNRRQPLEFVAWSKRQQLMNINQLEMLAVMNAFKVFQTTIEGRTIQLVRDNTMVMFYVNKQGRTHSPSLLASTLALWEWCINHCVHPVATYVSASVKPMGDSRRECLRITVVSDFHATQPLVLPAFFPNPSMPAEQSLHSMDVKKVLLFYMSGTADICKSPKLFICTHRPKLGLPASPQTISKTIVATINLAYDLAQSHLPMGIRAHSTQALSTSTAFMKGVPVPDILKSSHLVLISDICYSLPT</sequence>
<accession>A0A9Q1AWP8</accession>
<comment type="caution">
    <text evidence="1">The sequence shown here is derived from an EMBL/GenBank/DDBJ whole genome shotgun (WGS) entry which is preliminary data.</text>
</comment>
<dbReference type="CDD" id="cd09275">
    <property type="entry name" value="RNase_HI_RT_DIRS1"/>
    <property type="match status" value="1"/>
</dbReference>